<protein>
    <submittedName>
        <fullName evidence="1">Uncharacterized protein</fullName>
    </submittedName>
</protein>
<keyword evidence="2" id="KW-1185">Reference proteome</keyword>
<comment type="caution">
    <text evidence="1">The sequence shown here is derived from an EMBL/GenBank/DDBJ whole genome shotgun (WGS) entry which is preliminary data.</text>
</comment>
<evidence type="ECO:0000313" key="1">
    <source>
        <dbReference type="EMBL" id="KAK3265984.1"/>
    </source>
</evidence>
<gene>
    <name evidence="1" type="ORF">CYMTET_25367</name>
</gene>
<accession>A0AAE0KZ93</accession>
<name>A0AAE0KZ93_9CHLO</name>
<evidence type="ECO:0000313" key="2">
    <source>
        <dbReference type="Proteomes" id="UP001190700"/>
    </source>
</evidence>
<feature type="non-terminal residue" evidence="1">
    <location>
        <position position="288"/>
    </location>
</feature>
<dbReference type="EMBL" id="LGRX02013528">
    <property type="protein sequence ID" value="KAK3265984.1"/>
    <property type="molecule type" value="Genomic_DNA"/>
</dbReference>
<organism evidence="1 2">
    <name type="scientific">Cymbomonas tetramitiformis</name>
    <dbReference type="NCBI Taxonomy" id="36881"/>
    <lineage>
        <taxon>Eukaryota</taxon>
        <taxon>Viridiplantae</taxon>
        <taxon>Chlorophyta</taxon>
        <taxon>Pyramimonadophyceae</taxon>
        <taxon>Pyramimonadales</taxon>
        <taxon>Pyramimonadaceae</taxon>
        <taxon>Cymbomonas</taxon>
    </lineage>
</organism>
<dbReference type="AlphaFoldDB" id="A0AAE0KZ93"/>
<reference evidence="1 2" key="1">
    <citation type="journal article" date="2015" name="Genome Biol. Evol.">
        <title>Comparative Genomics of a Bacterivorous Green Alga Reveals Evolutionary Causalities and Consequences of Phago-Mixotrophic Mode of Nutrition.</title>
        <authorList>
            <person name="Burns J.A."/>
            <person name="Paasch A."/>
            <person name="Narechania A."/>
            <person name="Kim E."/>
        </authorList>
    </citation>
    <scope>NUCLEOTIDE SEQUENCE [LARGE SCALE GENOMIC DNA]</scope>
    <source>
        <strain evidence="1 2">PLY_AMNH</strain>
    </source>
</reference>
<proteinExistence type="predicted"/>
<sequence>METRGGMQGRMLHLLANSGIIGVIVEYGLYDAMCSSAAAELLLELAQRGSDRHRRKLMQWLPWIECATTHQDTAVFASSVCNLLSSAPGSKGFSPASLLPPSSGTSWAGLQPQLRALFDRGAARRQEGARMLRAALWPGCGGEVHGGCMLARLEAWTDPFGGLLGESAQEFAHLHPVRAACFPARCYATRAAVSATCFPCSQCTPGAILSSGAAPFAACIEHGAPRAMTAVTALQGSRFDTAHHDRPSFRRSCRRGDVPSHKLQLIHQHAAQKRVEHLCGLRGCGQVA</sequence>
<dbReference type="Proteomes" id="UP001190700">
    <property type="component" value="Unassembled WGS sequence"/>
</dbReference>